<name>A0A8E0S1D2_9TREM</name>
<dbReference type="GO" id="GO:0005802">
    <property type="term" value="C:trans-Golgi network"/>
    <property type="evidence" value="ECO:0007669"/>
    <property type="project" value="TreeGrafter"/>
</dbReference>
<keyword evidence="2" id="KW-1185">Reference proteome</keyword>
<sequence length="142" mass="16187">MMVFKAIANVLSARSKQNKGKTSEQKKDGKPPTAKELNMFLGACKFLATCLLIPEYKAPQFPFYRWVFVNDSLSFLDPTISQKSPSSSSPQSFTPYVTEVTRLLQVTVQFVFEIFCSHRSIICSFLWHNSVTLNFQIFSKLD</sequence>
<accession>A0A8E0S1D2</accession>
<dbReference type="PANTHER" id="PTHR14042">
    <property type="entry name" value="DOPEY-RELATED"/>
    <property type="match status" value="1"/>
</dbReference>
<evidence type="ECO:0000313" key="1">
    <source>
        <dbReference type="EMBL" id="KAA0199017.1"/>
    </source>
</evidence>
<dbReference type="EMBL" id="LUCM01001374">
    <property type="protein sequence ID" value="KAA0199017.1"/>
    <property type="molecule type" value="Genomic_DNA"/>
</dbReference>
<protein>
    <submittedName>
        <fullName evidence="1">Uncharacterized protein</fullName>
    </submittedName>
</protein>
<dbReference type="AlphaFoldDB" id="A0A8E0S1D2"/>
<gene>
    <name evidence="1" type="ORF">FBUS_00354</name>
</gene>
<dbReference type="GO" id="GO:0005829">
    <property type="term" value="C:cytosol"/>
    <property type="evidence" value="ECO:0007669"/>
    <property type="project" value="GOC"/>
</dbReference>
<organism evidence="1 2">
    <name type="scientific">Fasciolopsis buskii</name>
    <dbReference type="NCBI Taxonomy" id="27845"/>
    <lineage>
        <taxon>Eukaryota</taxon>
        <taxon>Metazoa</taxon>
        <taxon>Spiralia</taxon>
        <taxon>Lophotrochozoa</taxon>
        <taxon>Platyhelminthes</taxon>
        <taxon>Trematoda</taxon>
        <taxon>Digenea</taxon>
        <taxon>Plagiorchiida</taxon>
        <taxon>Echinostomata</taxon>
        <taxon>Echinostomatoidea</taxon>
        <taxon>Fasciolidae</taxon>
        <taxon>Fasciolopsis</taxon>
    </lineage>
</organism>
<dbReference type="PANTHER" id="PTHR14042:SF24">
    <property type="entry name" value="PROTEIN DOPEY-1 HOMOLOG"/>
    <property type="match status" value="1"/>
</dbReference>
<reference evidence="1" key="1">
    <citation type="submission" date="2019-05" db="EMBL/GenBank/DDBJ databases">
        <title>Annotation for the trematode Fasciolopsis buski.</title>
        <authorList>
            <person name="Choi Y.-J."/>
        </authorList>
    </citation>
    <scope>NUCLEOTIDE SEQUENCE</scope>
    <source>
        <strain evidence="1">HT</strain>
        <tissue evidence="1">Whole worm</tissue>
    </source>
</reference>
<proteinExistence type="predicted"/>
<dbReference type="GO" id="GO:0006895">
    <property type="term" value="P:Golgi to endosome transport"/>
    <property type="evidence" value="ECO:0007669"/>
    <property type="project" value="InterPro"/>
</dbReference>
<dbReference type="GO" id="GO:0005768">
    <property type="term" value="C:endosome"/>
    <property type="evidence" value="ECO:0007669"/>
    <property type="project" value="TreeGrafter"/>
</dbReference>
<dbReference type="Proteomes" id="UP000728185">
    <property type="component" value="Unassembled WGS sequence"/>
</dbReference>
<evidence type="ECO:0000313" key="2">
    <source>
        <dbReference type="Proteomes" id="UP000728185"/>
    </source>
</evidence>
<comment type="caution">
    <text evidence="1">The sequence shown here is derived from an EMBL/GenBank/DDBJ whole genome shotgun (WGS) entry which is preliminary data.</text>
</comment>
<dbReference type="OrthoDB" id="6270013at2759"/>
<dbReference type="InterPro" id="IPR040314">
    <property type="entry name" value="DOP1"/>
</dbReference>